<dbReference type="Pfam" id="PF11838">
    <property type="entry name" value="ERAP1_C"/>
    <property type="match status" value="2"/>
</dbReference>
<evidence type="ECO:0000256" key="1">
    <source>
        <dbReference type="ARBA" id="ARBA00010136"/>
    </source>
</evidence>
<dbReference type="GO" id="GO:0008270">
    <property type="term" value="F:zinc ion binding"/>
    <property type="evidence" value="ECO:0007669"/>
    <property type="project" value="UniProtKB-UniRule"/>
</dbReference>
<dbReference type="GO" id="GO:0005737">
    <property type="term" value="C:cytoplasm"/>
    <property type="evidence" value="ECO:0007669"/>
    <property type="project" value="TreeGrafter"/>
</dbReference>
<dbReference type="GO" id="GO:0005615">
    <property type="term" value="C:extracellular space"/>
    <property type="evidence" value="ECO:0007669"/>
    <property type="project" value="TreeGrafter"/>
</dbReference>
<dbReference type="OrthoDB" id="10031169at2759"/>
<proteinExistence type="inferred from homology"/>
<keyword evidence="5 11" id="KW-0378">Hydrolase</keyword>
<dbReference type="STRING" id="93625.A0A409XBM9"/>
<dbReference type="CDD" id="cd09601">
    <property type="entry name" value="M1_APN-Q_like"/>
    <property type="match status" value="1"/>
</dbReference>
<evidence type="ECO:0000256" key="8">
    <source>
        <dbReference type="PIRSR" id="PIRSR634016-1"/>
    </source>
</evidence>
<evidence type="ECO:0000256" key="7">
    <source>
        <dbReference type="ARBA" id="ARBA00023049"/>
    </source>
</evidence>
<comment type="similarity">
    <text evidence="1 11">Belongs to the peptidase M1 family.</text>
</comment>
<dbReference type="Proteomes" id="UP000283269">
    <property type="component" value="Unassembled WGS sequence"/>
</dbReference>
<dbReference type="InterPro" id="IPR034016">
    <property type="entry name" value="M1_APN-typ"/>
</dbReference>
<feature type="binding site" evidence="9">
    <location>
        <position position="344"/>
    </location>
    <ligand>
        <name>Zn(2+)</name>
        <dbReference type="ChEBI" id="CHEBI:29105"/>
        <note>catalytic</note>
    </ligand>
</feature>
<evidence type="ECO:0000313" key="15">
    <source>
        <dbReference type="EMBL" id="PPQ88067.1"/>
    </source>
</evidence>
<keyword evidence="4 9" id="KW-0479">Metal-binding</keyword>
<evidence type="ECO:0000313" key="16">
    <source>
        <dbReference type="Proteomes" id="UP000283269"/>
    </source>
</evidence>
<evidence type="ECO:0000256" key="10">
    <source>
        <dbReference type="PIRSR" id="PIRSR634016-4"/>
    </source>
</evidence>
<name>A0A409XBM9_PSICY</name>
<dbReference type="InterPro" id="IPR050344">
    <property type="entry name" value="Peptidase_M1_aminopeptidases"/>
</dbReference>
<sequence>MNTTTHTSILDPYRLPTNVRPYHYDLVVKTDLEQLTFEGFVKMRYFQLRIPLWSIKSFTGTLSSLDIENETSEIVLNASHLELLEATVASNTWKSEKNAIISSIDDAKERVTYRVPETLISGSKAELKIRFAGTLAGNMVGYYRARWDHKGTTEYYALTQLATTSARRAFPCWDEPQLKATYALTLISRVGTVNLSNMPVLSEEPILDGIPGCNAEWKTTKFEKTPPMSTYIVAYANGPFVFIETNITMPLSGKSVPLRIYTTRDLIHQAQFALDVKAAALPLYEELFDIEYPLPKLDTLVASDFGPGAMENWGLITGRLNAFLIDPDRADIRAKKEVAATQSHEVAHMWFGNFTTMEWWSYFYLNEGRLFGERYLPDKCVLFKAVISSTYLWQHPRVYPEWRGGIEFINKHLNEALKKDANISTQPIEVEFSSPNAINQASSIYSKAAAVLLMLSSYVGEEKFFQGVSIYLKRKRFSNSVTSDLWDGISAATGINISELMDNWINKAGFPVVTVTEDASGIAVRQNRFLDTEVSPAENDDTIWSIPLRILTVDKDGDPIINGNSILQEREKTIALDKSKPFKLNAGTKDRVLYTDERLSLMAAEAIKENSVFSLEDRMGLIHDAVAVAKAGLSKLSSALTFVKQFKKEKQYLVWQAISENLSDVQDVWWENLAITERFKEFCRAYEACDNRVVNELRRRFKVYEQTGDDSLIPADLQTVIYSAATRYGGSEEYEMMVRIYNNPKTTTEKNAAM</sequence>
<comment type="caution">
    <text evidence="15">The sequence shown here is derived from an EMBL/GenBank/DDBJ whole genome shotgun (WGS) entry which is preliminary data.</text>
</comment>
<keyword evidence="16" id="KW-1185">Reference proteome</keyword>
<dbReference type="GO" id="GO:0016020">
    <property type="term" value="C:membrane"/>
    <property type="evidence" value="ECO:0007669"/>
    <property type="project" value="TreeGrafter"/>
</dbReference>
<dbReference type="InterPro" id="IPR014782">
    <property type="entry name" value="Peptidase_M1_dom"/>
</dbReference>
<feature type="binding site" evidence="9">
    <location>
        <position position="367"/>
    </location>
    <ligand>
        <name>Zn(2+)</name>
        <dbReference type="ChEBI" id="CHEBI:29105"/>
        <note>catalytic</note>
    </ligand>
</feature>
<dbReference type="InterPro" id="IPR042097">
    <property type="entry name" value="Aminopeptidase_N-like_N_sf"/>
</dbReference>
<feature type="domain" description="ERAP1-like C-terminal" evidence="13">
    <location>
        <begin position="591"/>
        <end position="685"/>
    </location>
</feature>
<dbReference type="Gene3D" id="2.60.40.1730">
    <property type="entry name" value="tricorn interacting facor f3 domain"/>
    <property type="match status" value="1"/>
</dbReference>
<evidence type="ECO:0000256" key="6">
    <source>
        <dbReference type="ARBA" id="ARBA00022833"/>
    </source>
</evidence>
<dbReference type="FunFam" id="1.10.390.10:FF:000006">
    <property type="entry name" value="Puromycin-sensitive aminopeptidase"/>
    <property type="match status" value="1"/>
</dbReference>
<keyword evidence="6 9" id="KW-0862">Zinc</keyword>
<feature type="domain" description="Peptidase M1 membrane alanine aminopeptidase" evidence="12">
    <location>
        <begin position="272"/>
        <end position="504"/>
    </location>
</feature>
<comment type="cofactor">
    <cofactor evidence="9 11">
        <name>Zn(2+)</name>
        <dbReference type="ChEBI" id="CHEBI:29105"/>
    </cofactor>
    <text evidence="9 11">Binds 1 zinc ion per subunit.</text>
</comment>
<dbReference type="InterPro" id="IPR027268">
    <property type="entry name" value="Peptidase_M4/M1_CTD_sf"/>
</dbReference>
<keyword evidence="2 11" id="KW-0031">Aminopeptidase</keyword>
<dbReference type="EC" id="3.4.11.-" evidence="11"/>
<feature type="domain" description="ERAP1-like C-terminal" evidence="13">
    <location>
        <begin position="688"/>
        <end position="754"/>
    </location>
</feature>
<dbReference type="PANTHER" id="PTHR11533">
    <property type="entry name" value="PROTEASE M1 ZINC METALLOPROTEASE"/>
    <property type="match status" value="1"/>
</dbReference>
<dbReference type="Pfam" id="PF01433">
    <property type="entry name" value="Peptidase_M1"/>
    <property type="match status" value="1"/>
</dbReference>
<dbReference type="FunCoup" id="A0A409XBM9">
    <property type="interactions" value="503"/>
</dbReference>
<dbReference type="SUPFAM" id="SSF55486">
    <property type="entry name" value="Metalloproteases ('zincins'), catalytic domain"/>
    <property type="match status" value="1"/>
</dbReference>
<dbReference type="EMBL" id="NHYD01002157">
    <property type="protein sequence ID" value="PPQ88067.1"/>
    <property type="molecule type" value="Genomic_DNA"/>
</dbReference>
<evidence type="ECO:0000259" key="13">
    <source>
        <dbReference type="Pfam" id="PF11838"/>
    </source>
</evidence>
<accession>A0A409XBM9</accession>
<dbReference type="InterPro" id="IPR001930">
    <property type="entry name" value="Peptidase_M1"/>
</dbReference>
<keyword evidence="3 11" id="KW-0645">Protease</keyword>
<dbReference type="InParanoid" id="A0A409XBM9"/>
<evidence type="ECO:0000256" key="2">
    <source>
        <dbReference type="ARBA" id="ARBA00022438"/>
    </source>
</evidence>
<dbReference type="SUPFAM" id="SSF63737">
    <property type="entry name" value="Leukotriene A4 hydrolase N-terminal domain"/>
    <property type="match status" value="1"/>
</dbReference>
<dbReference type="Pfam" id="PF17900">
    <property type="entry name" value="Peptidase_M1_N"/>
    <property type="match status" value="1"/>
</dbReference>
<evidence type="ECO:0000256" key="4">
    <source>
        <dbReference type="ARBA" id="ARBA00022723"/>
    </source>
</evidence>
<keyword evidence="7 11" id="KW-0482">Metalloprotease</keyword>
<dbReference type="Gene3D" id="1.25.50.20">
    <property type="match status" value="2"/>
</dbReference>
<dbReference type="Gene3D" id="1.10.390.10">
    <property type="entry name" value="Neutral Protease Domain 2"/>
    <property type="match status" value="1"/>
</dbReference>
<evidence type="ECO:0000259" key="12">
    <source>
        <dbReference type="Pfam" id="PF01433"/>
    </source>
</evidence>
<feature type="site" description="Transition state stabilizer" evidence="10">
    <location>
        <position position="445"/>
    </location>
</feature>
<evidence type="ECO:0000256" key="3">
    <source>
        <dbReference type="ARBA" id="ARBA00022670"/>
    </source>
</evidence>
<feature type="active site" description="Proton acceptor" evidence="8">
    <location>
        <position position="345"/>
    </location>
</feature>
<protein>
    <recommendedName>
        <fullName evidence="11">Aminopeptidase</fullName>
        <ecNumber evidence="11">3.4.11.-</ecNumber>
    </recommendedName>
</protein>
<feature type="domain" description="Aminopeptidase N-like N-terminal" evidence="14">
    <location>
        <begin position="21"/>
        <end position="232"/>
    </location>
</feature>
<dbReference type="PANTHER" id="PTHR11533:SF174">
    <property type="entry name" value="PUROMYCIN-SENSITIVE AMINOPEPTIDASE-RELATED"/>
    <property type="match status" value="1"/>
</dbReference>
<evidence type="ECO:0000256" key="9">
    <source>
        <dbReference type="PIRSR" id="PIRSR634016-3"/>
    </source>
</evidence>
<dbReference type="GO" id="GO:0042277">
    <property type="term" value="F:peptide binding"/>
    <property type="evidence" value="ECO:0007669"/>
    <property type="project" value="TreeGrafter"/>
</dbReference>
<reference evidence="15 16" key="1">
    <citation type="journal article" date="2018" name="Evol. Lett.">
        <title>Horizontal gene cluster transfer increased hallucinogenic mushroom diversity.</title>
        <authorList>
            <person name="Reynolds H.T."/>
            <person name="Vijayakumar V."/>
            <person name="Gluck-Thaler E."/>
            <person name="Korotkin H.B."/>
            <person name="Matheny P.B."/>
            <person name="Slot J.C."/>
        </authorList>
    </citation>
    <scope>NUCLEOTIDE SEQUENCE [LARGE SCALE GENOMIC DNA]</scope>
    <source>
        <strain evidence="15 16">2631</strain>
    </source>
</reference>
<dbReference type="InterPro" id="IPR024571">
    <property type="entry name" value="ERAP1-like_C_dom"/>
</dbReference>
<dbReference type="AlphaFoldDB" id="A0A409XBM9"/>
<evidence type="ECO:0000256" key="11">
    <source>
        <dbReference type="RuleBase" id="RU364040"/>
    </source>
</evidence>
<dbReference type="GO" id="GO:0070006">
    <property type="term" value="F:metalloaminopeptidase activity"/>
    <property type="evidence" value="ECO:0007669"/>
    <property type="project" value="TreeGrafter"/>
</dbReference>
<organism evidence="15 16">
    <name type="scientific">Psilocybe cyanescens</name>
    <dbReference type="NCBI Taxonomy" id="93625"/>
    <lineage>
        <taxon>Eukaryota</taxon>
        <taxon>Fungi</taxon>
        <taxon>Dikarya</taxon>
        <taxon>Basidiomycota</taxon>
        <taxon>Agaricomycotina</taxon>
        <taxon>Agaricomycetes</taxon>
        <taxon>Agaricomycetidae</taxon>
        <taxon>Agaricales</taxon>
        <taxon>Agaricineae</taxon>
        <taxon>Strophariaceae</taxon>
        <taxon>Psilocybe</taxon>
    </lineage>
</organism>
<gene>
    <name evidence="15" type="ORF">CVT25_013675</name>
</gene>
<evidence type="ECO:0000256" key="5">
    <source>
        <dbReference type="ARBA" id="ARBA00022801"/>
    </source>
</evidence>
<dbReference type="GO" id="GO:0006508">
    <property type="term" value="P:proteolysis"/>
    <property type="evidence" value="ECO:0007669"/>
    <property type="project" value="UniProtKB-KW"/>
</dbReference>
<dbReference type="PRINTS" id="PR00756">
    <property type="entry name" value="ALADIPTASE"/>
</dbReference>
<dbReference type="InterPro" id="IPR045357">
    <property type="entry name" value="Aminopeptidase_N-like_N"/>
</dbReference>
<evidence type="ECO:0000259" key="14">
    <source>
        <dbReference type="Pfam" id="PF17900"/>
    </source>
</evidence>
<dbReference type="Gene3D" id="2.60.40.1910">
    <property type="match status" value="1"/>
</dbReference>
<dbReference type="GO" id="GO:0043171">
    <property type="term" value="P:peptide catabolic process"/>
    <property type="evidence" value="ECO:0007669"/>
    <property type="project" value="TreeGrafter"/>
</dbReference>
<feature type="binding site" evidence="9">
    <location>
        <position position="348"/>
    </location>
    <ligand>
        <name>Zn(2+)</name>
        <dbReference type="ChEBI" id="CHEBI:29105"/>
        <note>catalytic</note>
    </ligand>
</feature>